<dbReference type="SUPFAM" id="SSF48208">
    <property type="entry name" value="Six-hairpin glycosidases"/>
    <property type="match status" value="1"/>
</dbReference>
<gene>
    <name evidence="5" type="ORF">XM47_15305</name>
</gene>
<dbReference type="Pfam" id="PF20736">
    <property type="entry name" value="Glyco_hydro127M"/>
    <property type="match status" value="1"/>
</dbReference>
<evidence type="ECO:0000313" key="5">
    <source>
        <dbReference type="EMBL" id="KMT64277.1"/>
    </source>
</evidence>
<dbReference type="InterPro" id="IPR008928">
    <property type="entry name" value="6-hairpin_glycosidase_sf"/>
</dbReference>
<evidence type="ECO:0000313" key="6">
    <source>
        <dbReference type="Proteomes" id="UP000037600"/>
    </source>
</evidence>
<dbReference type="InterPro" id="IPR012878">
    <property type="entry name" value="Beta-AFase-like_GH127_cat"/>
</dbReference>
<keyword evidence="6" id="KW-1185">Reference proteome</keyword>
<evidence type="ECO:0000259" key="4">
    <source>
        <dbReference type="Pfam" id="PF20736"/>
    </source>
</evidence>
<feature type="domain" description="Non-reducing end beta-L-arabinofuranosidase-like GH127 middle" evidence="4">
    <location>
        <begin position="414"/>
        <end position="507"/>
    </location>
</feature>
<dbReference type="PANTHER" id="PTHR31151">
    <property type="entry name" value="PROLINE-TRNA LIGASE (DUF1680)"/>
    <property type="match status" value="1"/>
</dbReference>
<sequence>MTGLAIGQVCAQPQISLFSLNQVEIKDGPFLHAQQVNINYLLELDADKLLAPYRREAGLDAISDSYGNWENTGLDGHIAGHYITALSLSYASSKDIRLLKRLQYMLAQLQLVQDANGDGYLGGIPSGEKMWNQVGTGKIDADLFSMNKTWVPWYNLHKMFAGLKDAYVIAGQHNAKEILLDYGDWVKYLVKNLSHGQIQKMLITEHGGMNEVFVDMAEISGDQEYLQLAKSFSQDAILNPLLKSEDRLNGLHANTQIPKIVGFKRYADATGNKEWNAAAEFFWQRVVNHRSTAIGGNSIKEHFHAIEDFESMVKDVEGPETCNTYNMLKLSKMLYLTSAETQYLDYYERALYNHILASQHPEHGGLVYFTSMRAGHYRKYSSVHDSMWCCVGSGIENHGKYGELIYAQDANDNLYVNLFIASKLEVINKKITLEQDTLFPEEETSVIRVKGEGQFSLNIRRPKWLADRKFNISVNGKFVKDSTKNKTYFSIKRKWHHGDLVKISLPMATKAEALPSQAKHYAIVHGPIVLAAKVNPFPNEKLNFIGDDSRMGHIASGQVCPPEALPVMLDNPDEFIRKLKPVAGQALTYIADEQVSNPLSEPVKLVPFYKLHDSRYQVYWPNATQAELAAFRQQEALKAAKLAAIEKLTIDKVAPGEQQPESDHFYQGENSEAGVHMGRHWRHTRAWFSYELNDEQQRAKILRISYFGLDNGRYFTILLNGNKIADVELKGDKGNQFFDLDYSIPSSVINSSNGKLTLKFIAKPGSVAGGIYGVRLMSAAK</sequence>
<accession>A0A0J8GN58</accession>
<dbReference type="Pfam" id="PF16375">
    <property type="entry name" value="DUF4986"/>
    <property type="match status" value="1"/>
</dbReference>
<dbReference type="STRING" id="1513271.XM47_15305"/>
<protein>
    <submittedName>
        <fullName evidence="5">Acetyl-CoA carboxylase</fullName>
    </submittedName>
</protein>
<proteinExistence type="predicted"/>
<dbReference type="Pfam" id="PF07944">
    <property type="entry name" value="Beta-AFase-like_GH127_cat"/>
    <property type="match status" value="1"/>
</dbReference>
<dbReference type="EMBL" id="LAZL01000028">
    <property type="protein sequence ID" value="KMT64277.1"/>
    <property type="molecule type" value="Genomic_DNA"/>
</dbReference>
<organism evidence="5 6">
    <name type="scientific">Catenovulum maritimum</name>
    <dbReference type="NCBI Taxonomy" id="1513271"/>
    <lineage>
        <taxon>Bacteria</taxon>
        <taxon>Pseudomonadati</taxon>
        <taxon>Pseudomonadota</taxon>
        <taxon>Gammaproteobacteria</taxon>
        <taxon>Alteromonadales</taxon>
        <taxon>Alteromonadaceae</taxon>
        <taxon>Catenovulum</taxon>
    </lineage>
</organism>
<feature type="domain" description="Glycoside hydrolase GH146 substrate-binding" evidence="3">
    <location>
        <begin position="645"/>
        <end position="777"/>
    </location>
</feature>
<dbReference type="InterPro" id="IPR032275">
    <property type="entry name" value="DUF4986"/>
</dbReference>
<evidence type="ECO:0000259" key="1">
    <source>
        <dbReference type="Pfam" id="PF07944"/>
    </source>
</evidence>
<evidence type="ECO:0000259" key="2">
    <source>
        <dbReference type="Pfam" id="PF16375"/>
    </source>
</evidence>
<comment type="caution">
    <text evidence="5">The sequence shown here is derived from an EMBL/GenBank/DDBJ whole genome shotgun (WGS) entry which is preliminary data.</text>
</comment>
<name>A0A0J8GN58_9ALTE</name>
<dbReference type="InterPro" id="IPR046544">
    <property type="entry name" value="GH146_SB_dom"/>
</dbReference>
<dbReference type="GO" id="GO:0005975">
    <property type="term" value="P:carbohydrate metabolic process"/>
    <property type="evidence" value="ECO:0007669"/>
    <property type="project" value="InterPro"/>
</dbReference>
<dbReference type="Proteomes" id="UP000037600">
    <property type="component" value="Unassembled WGS sequence"/>
</dbReference>
<dbReference type="PATRIC" id="fig|1513271.3.peg.3153"/>
<evidence type="ECO:0000259" key="3">
    <source>
        <dbReference type="Pfam" id="PF20620"/>
    </source>
</evidence>
<dbReference type="AlphaFoldDB" id="A0A0J8GN58"/>
<dbReference type="PANTHER" id="PTHR31151:SF0">
    <property type="entry name" value="PROLINE-TRNA LIGASE (DUF1680)"/>
    <property type="match status" value="1"/>
</dbReference>
<dbReference type="InterPro" id="IPR049046">
    <property type="entry name" value="Beta-AFase-like_GH127_middle"/>
</dbReference>
<reference evidence="5 6" key="1">
    <citation type="submission" date="2015-04" db="EMBL/GenBank/DDBJ databases">
        <title>Draft Genome Sequence of the Novel Agar-Digesting Marine Bacterium Q1.</title>
        <authorList>
            <person name="Li Y."/>
            <person name="Li D."/>
            <person name="Chen G."/>
            <person name="Du Z."/>
        </authorList>
    </citation>
    <scope>NUCLEOTIDE SEQUENCE [LARGE SCALE GENOMIC DNA]</scope>
    <source>
        <strain evidence="5 6">Q1</strain>
    </source>
</reference>
<feature type="domain" description="DUF4986" evidence="2">
    <location>
        <begin position="543"/>
        <end position="620"/>
    </location>
</feature>
<dbReference type="Pfam" id="PF20620">
    <property type="entry name" value="DUF6805"/>
    <property type="match status" value="1"/>
</dbReference>
<feature type="domain" description="Non-reducing end beta-L-arabinofuranosidase-like GH127 catalytic" evidence="1">
    <location>
        <begin position="22"/>
        <end position="403"/>
    </location>
</feature>